<accession>A0ACD5Z7M2</accession>
<proteinExistence type="predicted"/>
<reference evidence="1" key="1">
    <citation type="submission" date="2021-05" db="EMBL/GenBank/DDBJ databases">
        <authorList>
            <person name="Scholz U."/>
            <person name="Mascher M."/>
            <person name="Fiebig A."/>
        </authorList>
    </citation>
    <scope>NUCLEOTIDE SEQUENCE [LARGE SCALE GENOMIC DNA]</scope>
</reference>
<protein>
    <submittedName>
        <fullName evidence="1">Uncharacterized protein</fullName>
    </submittedName>
</protein>
<sequence>MSSGLPTASSAIATSGAPAPMESPLATSGPAAAGQTAPPSEPAPLLSQQEISTAIRDLTWAVANLRTFLQEFTAPSQPGQGFSAPPPPPPAAPFTPPPPPPPTAVTSQQGIPITQIRFPPSPSQLPTWLAAPVYTTAPAQPTVLHPAASPSATTFGGFTGYADPYTGAGGHQFQGGPMVPNYSPPAAMSRHEGAVAVAPLHQAGVRHLRRHRRPPELAQPV</sequence>
<name>A0ACD5Z7M2_AVESA</name>
<organism evidence="1 2">
    <name type="scientific">Avena sativa</name>
    <name type="common">Oat</name>
    <dbReference type="NCBI Taxonomy" id="4498"/>
    <lineage>
        <taxon>Eukaryota</taxon>
        <taxon>Viridiplantae</taxon>
        <taxon>Streptophyta</taxon>
        <taxon>Embryophyta</taxon>
        <taxon>Tracheophyta</taxon>
        <taxon>Spermatophyta</taxon>
        <taxon>Magnoliopsida</taxon>
        <taxon>Liliopsida</taxon>
        <taxon>Poales</taxon>
        <taxon>Poaceae</taxon>
        <taxon>BOP clade</taxon>
        <taxon>Pooideae</taxon>
        <taxon>Poodae</taxon>
        <taxon>Poeae</taxon>
        <taxon>Poeae Chloroplast Group 1 (Aveneae type)</taxon>
        <taxon>Aveninae</taxon>
        <taxon>Avena</taxon>
    </lineage>
</organism>
<reference evidence="1" key="2">
    <citation type="submission" date="2025-09" db="UniProtKB">
        <authorList>
            <consortium name="EnsemblPlants"/>
        </authorList>
    </citation>
    <scope>IDENTIFICATION</scope>
</reference>
<dbReference type="Proteomes" id="UP001732700">
    <property type="component" value="Chromosome 6C"/>
</dbReference>
<evidence type="ECO:0000313" key="1">
    <source>
        <dbReference type="EnsemblPlants" id="AVESA.00010b.r2.6CG1096090.1.CDS.1"/>
    </source>
</evidence>
<dbReference type="EnsemblPlants" id="AVESA.00010b.r2.6CG1096090.1">
    <property type="protein sequence ID" value="AVESA.00010b.r2.6CG1096090.1.CDS.1"/>
    <property type="gene ID" value="AVESA.00010b.r2.6CG1096090"/>
</dbReference>
<evidence type="ECO:0000313" key="2">
    <source>
        <dbReference type="Proteomes" id="UP001732700"/>
    </source>
</evidence>
<keyword evidence="2" id="KW-1185">Reference proteome</keyword>